<protein>
    <recommendedName>
        <fullName evidence="9">Peptidase S53 domain-containing protein</fullName>
    </recommendedName>
</protein>
<keyword evidence="8" id="KW-0732">Signal</keyword>
<dbReference type="SUPFAM" id="SSF54897">
    <property type="entry name" value="Protease propeptides/inhibitors"/>
    <property type="match status" value="1"/>
</dbReference>
<dbReference type="InterPro" id="IPR050819">
    <property type="entry name" value="Tripeptidyl-peptidase_I"/>
</dbReference>
<dbReference type="PANTHER" id="PTHR14218">
    <property type="entry name" value="PROTEASE S8 TRIPEPTIDYL PEPTIDASE I CLN2"/>
    <property type="match status" value="1"/>
</dbReference>
<dbReference type="GO" id="GO:0006508">
    <property type="term" value="P:proteolysis"/>
    <property type="evidence" value="ECO:0007669"/>
    <property type="project" value="UniProtKB-KW"/>
</dbReference>
<dbReference type="InterPro" id="IPR030400">
    <property type="entry name" value="Sedolisin_dom"/>
</dbReference>
<evidence type="ECO:0000256" key="1">
    <source>
        <dbReference type="ARBA" id="ARBA00001913"/>
    </source>
</evidence>
<sequence length="656" mass="68284">MNLLGGLSMKRRHIAAGAVALTTAIAMAGAGAGMAHAAGNINDSVRLANSGRTALPSSQQLRTLGSASVGTTMSLTLAVPLRNQALLDSMLAKGTVISPAEYTRLFGASPASLKRVADWARQQGLKVTSSDSASGLVSASAPVRTVNKAFSLQMQRVALGVHTGLAPNVSPQVPKKLGISSIVGLNTVTTRQTGPIRNTVPTHAVSLQRRTLLPTSPVRKHSVPLGKSRVTAAAAQGGCAPYWGERLAVTAKKFTNMSNIQCGYTPRQTADLYNAQKAATVSPKIGVLLWCADKQVQTKTNTISAAYDYPTLKHYYDESVASNPSFCSGAGLADANGEQDMDVQMSHYISPNASIYYYGASAPTDAALVSMFQKAVTQHTVSTISMSWGGDEEKGSFQQQFDRLAAQASVTGISLFASSGDMGDGSIAINPTTGKVYHRAKTPQYPATSPYFTAVGGTAVGENSSGGRKFTTGWSNTLWDQPNGASLSGIKQYPFFQNSVGASGGVSNMYAQPAWQKGKVTGSTTKRVFPDVSAIADPATGVLLSFDGQTATTSGGTSQSSPLVASLVAASKALTGRKIGNAAPYFYKLKGTSAITDVKPLPGTWGVWLGQLNAAPHDNILEGLQEPADSLRITAGWDDVTGLGEPSGNFLTAFGG</sequence>
<dbReference type="AlphaFoldDB" id="A0A3M9MJQ6"/>
<dbReference type="GO" id="GO:0004252">
    <property type="term" value="F:serine-type endopeptidase activity"/>
    <property type="evidence" value="ECO:0007669"/>
    <property type="project" value="InterPro"/>
</dbReference>
<dbReference type="InterPro" id="IPR036852">
    <property type="entry name" value="Peptidase_S8/S53_dom_sf"/>
</dbReference>
<evidence type="ECO:0000256" key="7">
    <source>
        <dbReference type="ARBA" id="ARBA00023145"/>
    </source>
</evidence>
<reference evidence="10 11" key="1">
    <citation type="submission" date="2018-11" db="EMBL/GenBank/DDBJ databases">
        <title>Draft genome of Simplicispira Flexivirga sp. BO-16.</title>
        <authorList>
            <person name="Im W.T."/>
        </authorList>
    </citation>
    <scope>NUCLEOTIDE SEQUENCE [LARGE SCALE GENOMIC DNA]</scope>
    <source>
        <strain evidence="10 11">BO-16</strain>
    </source>
</reference>
<dbReference type="SMART" id="SM00944">
    <property type="entry name" value="Pro-kuma_activ"/>
    <property type="match status" value="1"/>
</dbReference>
<organism evidence="10 11">
    <name type="scientific">Flexivirga caeni</name>
    <dbReference type="NCBI Taxonomy" id="2294115"/>
    <lineage>
        <taxon>Bacteria</taxon>
        <taxon>Bacillati</taxon>
        <taxon>Actinomycetota</taxon>
        <taxon>Actinomycetes</taxon>
        <taxon>Micrococcales</taxon>
        <taxon>Dermacoccaceae</taxon>
        <taxon>Flexivirga</taxon>
    </lineage>
</organism>
<gene>
    <name evidence="10" type="ORF">EFY87_01995</name>
</gene>
<evidence type="ECO:0000256" key="3">
    <source>
        <dbReference type="ARBA" id="ARBA00022723"/>
    </source>
</evidence>
<dbReference type="GO" id="GO:0046872">
    <property type="term" value="F:metal ion binding"/>
    <property type="evidence" value="ECO:0007669"/>
    <property type="project" value="UniProtKB-KW"/>
</dbReference>
<keyword evidence="3" id="KW-0479">Metal-binding</keyword>
<keyword evidence="11" id="KW-1185">Reference proteome</keyword>
<comment type="cofactor">
    <cofactor evidence="1">
        <name>Ca(2+)</name>
        <dbReference type="ChEBI" id="CHEBI:29108"/>
    </cofactor>
</comment>
<dbReference type="PANTHER" id="PTHR14218:SF15">
    <property type="entry name" value="TRIPEPTIDYL-PEPTIDASE 1"/>
    <property type="match status" value="1"/>
</dbReference>
<name>A0A3M9MJQ6_9MICO</name>
<dbReference type="Gene3D" id="3.40.50.200">
    <property type="entry name" value="Peptidase S8/S53 domain"/>
    <property type="match status" value="1"/>
</dbReference>
<dbReference type="GO" id="GO:0008240">
    <property type="term" value="F:tripeptidyl-peptidase activity"/>
    <property type="evidence" value="ECO:0007669"/>
    <property type="project" value="TreeGrafter"/>
</dbReference>
<evidence type="ECO:0000259" key="9">
    <source>
        <dbReference type="PROSITE" id="PS51695"/>
    </source>
</evidence>
<keyword evidence="6" id="KW-0106">Calcium</keyword>
<evidence type="ECO:0000313" key="11">
    <source>
        <dbReference type="Proteomes" id="UP000271678"/>
    </source>
</evidence>
<keyword evidence="2" id="KW-0645">Protease</keyword>
<feature type="signal peptide" evidence="8">
    <location>
        <begin position="1"/>
        <end position="28"/>
    </location>
</feature>
<feature type="chain" id="PRO_5039343755" description="Peptidase S53 domain-containing protein" evidence="8">
    <location>
        <begin position="29"/>
        <end position="656"/>
    </location>
</feature>
<comment type="caution">
    <text evidence="10">The sequence shown here is derived from an EMBL/GenBank/DDBJ whole genome shotgun (WGS) entry which is preliminary data.</text>
</comment>
<evidence type="ECO:0000256" key="4">
    <source>
        <dbReference type="ARBA" id="ARBA00022801"/>
    </source>
</evidence>
<evidence type="ECO:0000256" key="5">
    <source>
        <dbReference type="ARBA" id="ARBA00022825"/>
    </source>
</evidence>
<keyword evidence="4" id="KW-0378">Hydrolase</keyword>
<dbReference type="PROSITE" id="PS51695">
    <property type="entry name" value="SEDOLISIN"/>
    <property type="match status" value="1"/>
</dbReference>
<dbReference type="EMBL" id="RJJQ01000001">
    <property type="protein sequence ID" value="RNI25415.1"/>
    <property type="molecule type" value="Genomic_DNA"/>
</dbReference>
<dbReference type="CDD" id="cd11377">
    <property type="entry name" value="Pro-peptidase_S53"/>
    <property type="match status" value="1"/>
</dbReference>
<dbReference type="SUPFAM" id="SSF52743">
    <property type="entry name" value="Subtilisin-like"/>
    <property type="match status" value="1"/>
</dbReference>
<dbReference type="InterPro" id="IPR015366">
    <property type="entry name" value="S53_propep"/>
</dbReference>
<keyword evidence="7" id="KW-0865">Zymogen</keyword>
<dbReference type="CDD" id="cd04056">
    <property type="entry name" value="Peptidases_S53"/>
    <property type="match status" value="1"/>
</dbReference>
<evidence type="ECO:0000256" key="6">
    <source>
        <dbReference type="ARBA" id="ARBA00022837"/>
    </source>
</evidence>
<keyword evidence="5" id="KW-0720">Serine protease</keyword>
<dbReference type="Proteomes" id="UP000271678">
    <property type="component" value="Unassembled WGS sequence"/>
</dbReference>
<evidence type="ECO:0000256" key="2">
    <source>
        <dbReference type="ARBA" id="ARBA00022670"/>
    </source>
</evidence>
<accession>A0A3M9MJQ6</accession>
<evidence type="ECO:0000256" key="8">
    <source>
        <dbReference type="SAM" id="SignalP"/>
    </source>
</evidence>
<evidence type="ECO:0000313" key="10">
    <source>
        <dbReference type="EMBL" id="RNI25415.1"/>
    </source>
</evidence>
<feature type="domain" description="Peptidase S53" evidence="9">
    <location>
        <begin position="263"/>
        <end position="656"/>
    </location>
</feature>
<dbReference type="Pfam" id="PF09286">
    <property type="entry name" value="Pro-kuma_activ"/>
    <property type="match status" value="1"/>
</dbReference>
<proteinExistence type="predicted"/>